<dbReference type="Pfam" id="PF17862">
    <property type="entry name" value="AAA_lid_3"/>
    <property type="match status" value="2"/>
</dbReference>
<dbReference type="PANTHER" id="PTHR23077:SF200">
    <property type="entry name" value="CELL DIVISION CONTROL PROTEIN 48 HOMOLOG E"/>
    <property type="match status" value="1"/>
</dbReference>
<comment type="caution">
    <text evidence="8">The sequence shown here is derived from an EMBL/GenBank/DDBJ whole genome shotgun (WGS) entry which is preliminary data.</text>
</comment>
<dbReference type="Gene3D" id="2.40.40.20">
    <property type="match status" value="1"/>
</dbReference>
<name>A0AA89AHA3_9ASTE</name>
<dbReference type="FunFam" id="1.10.8.60:FF:000004">
    <property type="entry name" value="Cell division control 48"/>
    <property type="match status" value="1"/>
</dbReference>
<dbReference type="InterPro" id="IPR009010">
    <property type="entry name" value="Asp_de-COase-like_dom_sf"/>
</dbReference>
<dbReference type="InterPro" id="IPR027417">
    <property type="entry name" value="P-loop_NTPase"/>
</dbReference>
<dbReference type="Gene3D" id="1.10.8.60">
    <property type="match status" value="1"/>
</dbReference>
<sequence length="868" mass="96449">MANPSDTKLAKKRDYATAILEPKKGPNRLVVDEATTDDNSLVMLGPKTMKALEFFEGDAVLIKGKKKRNTVCTVASDGTCEEPKIRMNKVVRSNLRVRLGDVVSVHPCNDVKYGKRVHVLPVDDTVEGLTGNLFDAFLKPYFSGAYRPVRKGDLFLVRGGMRRVEFKVVEVDPAEYCIVAPDTEIFCEGEPIRREDEDNLNEVGYDDIGGMRNQMAQIREAVELPFRHPLLFKTVGVKPPKGILLYGPPGTGKTLIARAIANETGAFFLTINGPEIMSKMAGESESNLRKVFEEAELNAPSIIFIDEIDSIAPKREKTGGEIERRIVSQLLTLMDGLKSRAHVIVIGATNRPNSIDPALRRFGRFDKEIDIGVPDEIGRLEIVRIHTKNMKLSEDVDLEKIAKDTHGYVGADLAALCTEAALQCIREKMDVIDLEDESIDAEILNSMSITNEHFKTALGTSNPSALRETLVEVPNINWEDIGGLEGVKRELQETVQYPVEHPEKFEEFGMSPSKGVLFYGPPGCGKTLLAKAIANECQANFISIKGPELLTMWFGESEANVREIFDKARQSAPCVLFFDELDSIAMQRGSNVGDAGGAADRVLNQLLTEMDGMNAQKTVFIIGATNRPDIIDPALLRPGRLDQLIYIPLPDEESRYQIFRSCLRKSPVSKDVDLRALSRFTDGFSGADITEICRRACKYAIRENIEKDIERARAYPEAMDEDVEDEVPEIKAGHFEESMKSARRSVGDADIIKYLGFAHTLQQSRGFGSEFRFSQTVGRTTGTAAAPDPFAVLPAVGVANEERTLWLGCLLLYFCSLGFLLSWYLVYILLKFCFRCMRFSSTLNREHSHTLCTCTILLATFGALTCGY</sequence>
<feature type="domain" description="AAA+ ATPase" evidence="5">
    <location>
        <begin position="512"/>
        <end position="651"/>
    </location>
</feature>
<dbReference type="SMART" id="SM00382">
    <property type="entry name" value="AAA"/>
    <property type="match status" value="2"/>
</dbReference>
<keyword evidence="4" id="KW-0472">Membrane</keyword>
<evidence type="ECO:0000256" key="1">
    <source>
        <dbReference type="ARBA" id="ARBA00022741"/>
    </source>
</evidence>
<dbReference type="SMART" id="SM01073">
    <property type="entry name" value="CDC48_N"/>
    <property type="match status" value="1"/>
</dbReference>
<dbReference type="Pfam" id="PF02359">
    <property type="entry name" value="CDC48_N"/>
    <property type="match status" value="1"/>
</dbReference>
<dbReference type="SMART" id="SM01072">
    <property type="entry name" value="CDC48_2"/>
    <property type="match status" value="1"/>
</dbReference>
<dbReference type="PROSITE" id="PS00674">
    <property type="entry name" value="AAA"/>
    <property type="match status" value="2"/>
</dbReference>
<dbReference type="FunFam" id="3.40.50.300:FF:000012">
    <property type="entry name" value="Transitional endoplasmic reticulum ATPase"/>
    <property type="match status" value="1"/>
</dbReference>
<dbReference type="InterPro" id="IPR041569">
    <property type="entry name" value="AAA_lid_3"/>
</dbReference>
<dbReference type="FunFam" id="2.40.40.20:FF:000003">
    <property type="entry name" value="Transitional endoplasmic reticulum ATPase"/>
    <property type="match status" value="1"/>
</dbReference>
<dbReference type="Gene3D" id="3.40.50.300">
    <property type="entry name" value="P-loop containing nucleotide triphosphate hydrolases"/>
    <property type="match status" value="2"/>
</dbReference>
<dbReference type="CDD" id="cd19528">
    <property type="entry name" value="RecA-like_CDC48_r2-like"/>
    <property type="match status" value="1"/>
</dbReference>
<dbReference type="PANTHER" id="PTHR23077">
    <property type="entry name" value="AAA-FAMILY ATPASE"/>
    <property type="match status" value="1"/>
</dbReference>
<evidence type="ECO:0000313" key="9">
    <source>
        <dbReference type="Proteomes" id="UP001188597"/>
    </source>
</evidence>
<feature type="transmembrane region" description="Helical" evidence="4">
    <location>
        <begin position="805"/>
        <end position="830"/>
    </location>
</feature>
<dbReference type="SUPFAM" id="SSF50692">
    <property type="entry name" value="ADC-like"/>
    <property type="match status" value="1"/>
</dbReference>
<dbReference type="InterPro" id="IPR004201">
    <property type="entry name" value="Cdc48_dom2"/>
</dbReference>
<organism evidence="8 9">
    <name type="scientific">Escallonia herrerae</name>
    <dbReference type="NCBI Taxonomy" id="1293975"/>
    <lineage>
        <taxon>Eukaryota</taxon>
        <taxon>Viridiplantae</taxon>
        <taxon>Streptophyta</taxon>
        <taxon>Embryophyta</taxon>
        <taxon>Tracheophyta</taxon>
        <taxon>Spermatophyta</taxon>
        <taxon>Magnoliopsida</taxon>
        <taxon>eudicotyledons</taxon>
        <taxon>Gunneridae</taxon>
        <taxon>Pentapetalae</taxon>
        <taxon>asterids</taxon>
        <taxon>campanulids</taxon>
        <taxon>Escalloniales</taxon>
        <taxon>Escalloniaceae</taxon>
        <taxon>Escallonia</taxon>
    </lineage>
</organism>
<dbReference type="Proteomes" id="UP001188597">
    <property type="component" value="Unassembled WGS sequence"/>
</dbReference>
<dbReference type="GO" id="GO:0031593">
    <property type="term" value="F:polyubiquitin modification-dependent protein binding"/>
    <property type="evidence" value="ECO:0007669"/>
    <property type="project" value="TreeGrafter"/>
</dbReference>
<keyword evidence="4" id="KW-1133">Transmembrane helix</keyword>
<dbReference type="AlphaFoldDB" id="A0AA89AHA3"/>
<keyword evidence="9" id="KW-1185">Reference proteome</keyword>
<evidence type="ECO:0000256" key="4">
    <source>
        <dbReference type="SAM" id="Phobius"/>
    </source>
</evidence>
<feature type="domain" description="AAA+ ATPase" evidence="5">
    <location>
        <begin position="239"/>
        <end position="375"/>
    </location>
</feature>
<dbReference type="GO" id="GO:0030970">
    <property type="term" value="P:retrograde protein transport, ER to cytosol"/>
    <property type="evidence" value="ECO:0007669"/>
    <property type="project" value="TreeGrafter"/>
</dbReference>
<dbReference type="Gene3D" id="6.10.20.150">
    <property type="match status" value="1"/>
</dbReference>
<proteinExistence type="predicted"/>
<dbReference type="InterPro" id="IPR003960">
    <property type="entry name" value="ATPase_AAA_CS"/>
</dbReference>
<reference evidence="8" key="1">
    <citation type="submission" date="2022-12" db="EMBL/GenBank/DDBJ databases">
        <title>Draft genome assemblies for two species of Escallonia (Escalloniales).</title>
        <authorList>
            <person name="Chanderbali A."/>
            <person name="Dervinis C."/>
            <person name="Anghel I."/>
            <person name="Soltis D."/>
            <person name="Soltis P."/>
            <person name="Zapata F."/>
        </authorList>
    </citation>
    <scope>NUCLEOTIDE SEQUENCE</scope>
    <source>
        <strain evidence="8">UCBG64.0493</strain>
        <tissue evidence="8">Leaf</tissue>
    </source>
</reference>
<gene>
    <name evidence="8" type="ORF">RJ639_022557</name>
</gene>
<dbReference type="InterPro" id="IPR003959">
    <property type="entry name" value="ATPase_AAA_core"/>
</dbReference>
<dbReference type="InterPro" id="IPR003593">
    <property type="entry name" value="AAA+_ATPase"/>
</dbReference>
<accession>A0AA89AHA3</accession>
<dbReference type="SUPFAM" id="SSF52540">
    <property type="entry name" value="P-loop containing nucleoside triphosphate hydrolases"/>
    <property type="match status" value="2"/>
</dbReference>
<dbReference type="InterPro" id="IPR029067">
    <property type="entry name" value="CDC48_domain_2-like_sf"/>
</dbReference>
<dbReference type="Pfam" id="PF02933">
    <property type="entry name" value="CDC48_2"/>
    <property type="match status" value="1"/>
</dbReference>
<evidence type="ECO:0000313" key="8">
    <source>
        <dbReference type="EMBL" id="KAK3002102.1"/>
    </source>
</evidence>
<keyword evidence="2" id="KW-0067">ATP-binding</keyword>
<dbReference type="InterPro" id="IPR003338">
    <property type="entry name" value="CDC4_N-term_subdom"/>
</dbReference>
<dbReference type="Pfam" id="PF00004">
    <property type="entry name" value="AAA"/>
    <property type="match status" value="2"/>
</dbReference>
<keyword evidence="4" id="KW-0812">Transmembrane</keyword>
<dbReference type="InterPro" id="IPR005938">
    <property type="entry name" value="AAA_ATPase_CDC48"/>
</dbReference>
<dbReference type="NCBIfam" id="TIGR01243">
    <property type="entry name" value="CDC48"/>
    <property type="match status" value="1"/>
</dbReference>
<dbReference type="GO" id="GO:0097352">
    <property type="term" value="P:autophagosome maturation"/>
    <property type="evidence" value="ECO:0007669"/>
    <property type="project" value="TreeGrafter"/>
</dbReference>
<dbReference type="GO" id="GO:0051228">
    <property type="term" value="P:mitotic spindle disassembly"/>
    <property type="evidence" value="ECO:0007669"/>
    <property type="project" value="TreeGrafter"/>
</dbReference>
<dbReference type="SUPFAM" id="SSF54585">
    <property type="entry name" value="Cdc48 domain 2-like"/>
    <property type="match status" value="1"/>
</dbReference>
<dbReference type="FunFam" id="3.10.330.10:FF:000001">
    <property type="entry name" value="Cell division control 48"/>
    <property type="match status" value="1"/>
</dbReference>
<dbReference type="InterPro" id="IPR050168">
    <property type="entry name" value="AAA_ATPase_domain"/>
</dbReference>
<feature type="domain" description="CDC48 N-terminal subdomain" evidence="7">
    <location>
        <begin position="28"/>
        <end position="111"/>
    </location>
</feature>
<keyword evidence="1" id="KW-0547">Nucleotide-binding</keyword>
<evidence type="ECO:0000259" key="5">
    <source>
        <dbReference type="SMART" id="SM00382"/>
    </source>
</evidence>
<evidence type="ECO:0000256" key="3">
    <source>
        <dbReference type="ARBA" id="ARBA00023306"/>
    </source>
</evidence>
<feature type="domain" description="CDC48" evidence="6">
    <location>
        <begin position="128"/>
        <end position="194"/>
    </location>
</feature>
<evidence type="ECO:0000256" key="2">
    <source>
        <dbReference type="ARBA" id="ARBA00022840"/>
    </source>
</evidence>
<keyword evidence="3" id="KW-0131">Cell cycle</keyword>
<dbReference type="GO" id="GO:0005634">
    <property type="term" value="C:nucleus"/>
    <property type="evidence" value="ECO:0007669"/>
    <property type="project" value="TreeGrafter"/>
</dbReference>
<protein>
    <submittedName>
        <fullName evidence="8">Uncharacterized protein</fullName>
    </submittedName>
</protein>
<dbReference type="GO" id="GO:0005829">
    <property type="term" value="C:cytosol"/>
    <property type="evidence" value="ECO:0007669"/>
    <property type="project" value="TreeGrafter"/>
</dbReference>
<dbReference type="GO" id="GO:0005524">
    <property type="term" value="F:ATP binding"/>
    <property type="evidence" value="ECO:0007669"/>
    <property type="project" value="UniProtKB-KW"/>
</dbReference>
<dbReference type="GO" id="GO:0034098">
    <property type="term" value="C:VCP-NPL4-UFD1 AAA ATPase complex"/>
    <property type="evidence" value="ECO:0007669"/>
    <property type="project" value="TreeGrafter"/>
</dbReference>
<dbReference type="Gene3D" id="3.10.330.10">
    <property type="match status" value="1"/>
</dbReference>
<dbReference type="FunFam" id="3.40.50.300:FF:000048">
    <property type="entry name" value="Transitional endoplasmic reticulum ATPase"/>
    <property type="match status" value="1"/>
</dbReference>
<evidence type="ECO:0000259" key="7">
    <source>
        <dbReference type="SMART" id="SM01073"/>
    </source>
</evidence>
<dbReference type="GO" id="GO:0016887">
    <property type="term" value="F:ATP hydrolysis activity"/>
    <property type="evidence" value="ECO:0007669"/>
    <property type="project" value="InterPro"/>
</dbReference>
<dbReference type="CDD" id="cd19519">
    <property type="entry name" value="RecA-like_CDC48_r1-like"/>
    <property type="match status" value="1"/>
</dbReference>
<evidence type="ECO:0000259" key="6">
    <source>
        <dbReference type="SMART" id="SM01072"/>
    </source>
</evidence>
<dbReference type="EMBL" id="JAVXUP010002651">
    <property type="protein sequence ID" value="KAK3002102.1"/>
    <property type="molecule type" value="Genomic_DNA"/>
</dbReference>